<proteinExistence type="predicted"/>
<accession>A0ABS9WAR7</accession>
<dbReference type="RefSeq" id="WP_241793918.1">
    <property type="nucleotide sequence ID" value="NZ_JALBUU010000125.1"/>
</dbReference>
<reference evidence="1 2" key="1">
    <citation type="submission" date="2022-03" db="EMBL/GenBank/DDBJ databases">
        <title>Complete genome analysis of Roseomonas KG 17.1 : a prolific producer of plant growth promoters.</title>
        <authorList>
            <person name="Saadouli I."/>
            <person name="Najjari A."/>
            <person name="Mosbah A."/>
            <person name="Ouzari H.I."/>
        </authorList>
    </citation>
    <scope>NUCLEOTIDE SEQUENCE [LARGE SCALE GENOMIC DNA]</scope>
    <source>
        <strain evidence="1 2">KG17-1</strain>
    </source>
</reference>
<dbReference type="Proteomes" id="UP001201985">
    <property type="component" value="Unassembled WGS sequence"/>
</dbReference>
<organism evidence="1 2">
    <name type="scientific">Teichococcus vastitatis</name>
    <dbReference type="NCBI Taxonomy" id="2307076"/>
    <lineage>
        <taxon>Bacteria</taxon>
        <taxon>Pseudomonadati</taxon>
        <taxon>Pseudomonadota</taxon>
        <taxon>Alphaproteobacteria</taxon>
        <taxon>Acetobacterales</taxon>
        <taxon>Roseomonadaceae</taxon>
        <taxon>Roseomonas</taxon>
    </lineage>
</organism>
<sequence>MEAMRTTSRQLIWIVDPRCNEEDGMWAFSRPRFGGLPRHLSERPSGLNLDRIHAGLLEAR</sequence>
<keyword evidence="2" id="KW-1185">Reference proteome</keyword>
<gene>
    <name evidence="1" type="ORF">MON41_22400</name>
</gene>
<protein>
    <submittedName>
        <fullName evidence="1">Uncharacterized protein</fullName>
    </submittedName>
</protein>
<name>A0ABS9WAR7_9PROT</name>
<evidence type="ECO:0000313" key="2">
    <source>
        <dbReference type="Proteomes" id="UP001201985"/>
    </source>
</evidence>
<dbReference type="EMBL" id="JALBUU010000125">
    <property type="protein sequence ID" value="MCI0756393.1"/>
    <property type="molecule type" value="Genomic_DNA"/>
</dbReference>
<evidence type="ECO:0000313" key="1">
    <source>
        <dbReference type="EMBL" id="MCI0756393.1"/>
    </source>
</evidence>
<comment type="caution">
    <text evidence="1">The sequence shown here is derived from an EMBL/GenBank/DDBJ whole genome shotgun (WGS) entry which is preliminary data.</text>
</comment>